<keyword evidence="2" id="KW-1185">Reference proteome</keyword>
<evidence type="ECO:0000313" key="1">
    <source>
        <dbReference type="EMBL" id="PNH05812.1"/>
    </source>
</evidence>
<dbReference type="AlphaFoldDB" id="A0A2J7ZZW6"/>
<dbReference type="EMBL" id="PGGS01000278">
    <property type="protein sequence ID" value="PNH05812.1"/>
    <property type="molecule type" value="Genomic_DNA"/>
</dbReference>
<protein>
    <submittedName>
        <fullName evidence="1">Uncharacterized protein</fullName>
    </submittedName>
</protein>
<name>A0A2J7ZZW6_9CHLO</name>
<sequence length="72" mass="6815">MLATPSMKVGSGGGCFCPGGTALRVSSGGDCLCPGLAAAAVPSSNVVPPSGRISSGGVEGLLLWDDAAAVPL</sequence>
<proteinExistence type="predicted"/>
<accession>A0A2J7ZZW6</accession>
<dbReference type="Proteomes" id="UP000236333">
    <property type="component" value="Unassembled WGS sequence"/>
</dbReference>
<comment type="caution">
    <text evidence="1">The sequence shown here is derived from an EMBL/GenBank/DDBJ whole genome shotgun (WGS) entry which is preliminary data.</text>
</comment>
<organism evidence="1 2">
    <name type="scientific">Tetrabaena socialis</name>
    <dbReference type="NCBI Taxonomy" id="47790"/>
    <lineage>
        <taxon>Eukaryota</taxon>
        <taxon>Viridiplantae</taxon>
        <taxon>Chlorophyta</taxon>
        <taxon>core chlorophytes</taxon>
        <taxon>Chlorophyceae</taxon>
        <taxon>CS clade</taxon>
        <taxon>Chlamydomonadales</taxon>
        <taxon>Tetrabaenaceae</taxon>
        <taxon>Tetrabaena</taxon>
    </lineage>
</organism>
<reference evidence="1 2" key="1">
    <citation type="journal article" date="2017" name="Mol. Biol. Evol.">
        <title>The 4-celled Tetrabaena socialis nuclear genome reveals the essential components for genetic control of cell number at the origin of multicellularity in the volvocine lineage.</title>
        <authorList>
            <person name="Featherston J."/>
            <person name="Arakaki Y."/>
            <person name="Hanschen E.R."/>
            <person name="Ferris P.J."/>
            <person name="Michod R.E."/>
            <person name="Olson B.J.S.C."/>
            <person name="Nozaki H."/>
            <person name="Durand P.M."/>
        </authorList>
    </citation>
    <scope>NUCLEOTIDE SEQUENCE [LARGE SCALE GENOMIC DNA]</scope>
    <source>
        <strain evidence="1 2">NIES-571</strain>
    </source>
</reference>
<gene>
    <name evidence="1" type="ORF">TSOC_007919</name>
</gene>
<evidence type="ECO:0000313" key="2">
    <source>
        <dbReference type="Proteomes" id="UP000236333"/>
    </source>
</evidence>